<sequence length="631" mass="72007">MSDIEKDASKLLKTQTGQQPSTSSHSGPFQIEAIERNYREIYMKRLHDKLYDNAMIQYKGLKMRGIEAFKKLNDAYLSLVPSQISPQMPPSVQSSTDSIKQIRASKKDEDILGPGPASLEVLDKRFKEKVESLKPLDRNVASLFGLYKAIELDKPYETFGAGELKVEPFLSAIASMHKIEDAIDDWKVFGQNSDFSQTDGKKLDGIYWREVATKIRAPLVYQHYGLYSRGIRAIKKLNDAFDTIVERKNQMFTGQVLLLQKKLKEKNNLLLMELYGVPPPSDIRLLSEEYIRQKEVLTPQDSPEFDEFNGIKLRASWEKERLAMAFFPLASGFTNNDPEVQTSIDTANYILTDPTDTEMLKITTGNIQLKDIDNQYNNIIEEELNLNKQQVREMKGFVTALNDYILPSMNEAYDDLTKRDPRKLSPQKAIELQLAIKDIENAKSPVEVFGFDPTRTIDINDLDELEKRCLDKEKAIKLLIGENDVQTLKGLKERALDAVETIETAYKSLLNQIQSQPSRRGDPLIQKELDSEFNNKPPELRLDCVDSAFNCYDNLELCLIPAYVQVMHHRCAKTCAVCFKIGEICVDIIKRIDCLFWQSKGFCKNKAYSKGMKMKQCAFTCGLCGIMNGRR</sequence>
<protein>
    <submittedName>
        <fullName evidence="6">ShKT domain-containing protein</fullName>
    </submittedName>
</protein>
<feature type="domain" description="ShKT" evidence="4">
    <location>
        <begin position="585"/>
        <end position="624"/>
    </location>
</feature>
<dbReference type="InterPro" id="IPR003582">
    <property type="entry name" value="ShKT_dom"/>
</dbReference>
<dbReference type="PROSITE" id="PS51670">
    <property type="entry name" value="SHKT"/>
    <property type="match status" value="1"/>
</dbReference>
<evidence type="ECO:0000313" key="6">
    <source>
        <dbReference type="WBParaSite" id="scaffold7164_cov193.g11732"/>
    </source>
</evidence>
<feature type="region of interest" description="Disordered" evidence="3">
    <location>
        <begin position="1"/>
        <end position="30"/>
    </location>
</feature>
<proteinExistence type="predicted"/>
<accession>A0A915N619</accession>
<dbReference type="Proteomes" id="UP000887561">
    <property type="component" value="Unplaced"/>
</dbReference>
<evidence type="ECO:0000259" key="4">
    <source>
        <dbReference type="PROSITE" id="PS51670"/>
    </source>
</evidence>
<evidence type="ECO:0000313" key="5">
    <source>
        <dbReference type="Proteomes" id="UP000887561"/>
    </source>
</evidence>
<keyword evidence="5" id="KW-1185">Reference proteome</keyword>
<dbReference type="AlphaFoldDB" id="A0A915N619"/>
<feature type="compositionally biased region" description="Basic and acidic residues" evidence="3">
    <location>
        <begin position="1"/>
        <end position="10"/>
    </location>
</feature>
<dbReference type="PANTHER" id="PTHR21724">
    <property type="entry name" value="SHKT DOMAIN-CONTAINING PROTEIN"/>
    <property type="match status" value="1"/>
</dbReference>
<evidence type="ECO:0000256" key="2">
    <source>
        <dbReference type="SAM" id="Coils"/>
    </source>
</evidence>
<dbReference type="Gene3D" id="1.10.10.1940">
    <property type="match status" value="1"/>
</dbReference>
<dbReference type="SMART" id="SM00254">
    <property type="entry name" value="ShKT"/>
    <property type="match status" value="2"/>
</dbReference>
<evidence type="ECO:0000256" key="1">
    <source>
        <dbReference type="PROSITE-ProRule" id="PRU01005"/>
    </source>
</evidence>
<dbReference type="Pfam" id="PF01549">
    <property type="entry name" value="ShK"/>
    <property type="match status" value="2"/>
</dbReference>
<reference evidence="6" key="1">
    <citation type="submission" date="2022-11" db="UniProtKB">
        <authorList>
            <consortium name="WormBaseParasite"/>
        </authorList>
    </citation>
    <scope>IDENTIFICATION</scope>
</reference>
<evidence type="ECO:0000256" key="3">
    <source>
        <dbReference type="SAM" id="MobiDB-lite"/>
    </source>
</evidence>
<keyword evidence="2" id="KW-0175">Coiled coil</keyword>
<dbReference type="PANTHER" id="PTHR21724:SF109">
    <property type="entry name" value="SHKT DOMAIN-CONTAINING PROTEIN"/>
    <property type="match status" value="1"/>
</dbReference>
<name>A0A915N619_MELJA</name>
<feature type="compositionally biased region" description="Polar residues" evidence="3">
    <location>
        <begin position="12"/>
        <end position="27"/>
    </location>
</feature>
<feature type="coiled-coil region" evidence="2">
    <location>
        <begin position="462"/>
        <end position="512"/>
    </location>
</feature>
<organism evidence="5 6">
    <name type="scientific">Meloidogyne javanica</name>
    <name type="common">Root-knot nematode worm</name>
    <dbReference type="NCBI Taxonomy" id="6303"/>
    <lineage>
        <taxon>Eukaryota</taxon>
        <taxon>Metazoa</taxon>
        <taxon>Ecdysozoa</taxon>
        <taxon>Nematoda</taxon>
        <taxon>Chromadorea</taxon>
        <taxon>Rhabditida</taxon>
        <taxon>Tylenchina</taxon>
        <taxon>Tylenchomorpha</taxon>
        <taxon>Tylenchoidea</taxon>
        <taxon>Meloidogynidae</taxon>
        <taxon>Meloidogyninae</taxon>
        <taxon>Meloidogyne</taxon>
        <taxon>Meloidogyne incognita group</taxon>
    </lineage>
</organism>
<comment type="caution">
    <text evidence="1">Lacks conserved residue(s) required for the propagation of feature annotation.</text>
</comment>
<dbReference type="WBParaSite" id="scaffold7164_cov193.g11732">
    <property type="protein sequence ID" value="scaffold7164_cov193.g11732"/>
    <property type="gene ID" value="scaffold7164_cov193.g11732"/>
</dbReference>